<dbReference type="EMBL" id="QQAV01000010">
    <property type="protein sequence ID" value="RDI20721.1"/>
    <property type="molecule type" value="Genomic_DNA"/>
</dbReference>
<reference evidence="1 2" key="1">
    <citation type="submission" date="2018-07" db="EMBL/GenBank/DDBJ databases">
        <title>Genomic Encyclopedia of Type Strains, Phase IV (KMG-IV): sequencing the most valuable type-strain genomes for metagenomic binning, comparative biology and taxonomic classification.</title>
        <authorList>
            <person name="Goeker M."/>
        </authorList>
    </citation>
    <scope>NUCLEOTIDE SEQUENCE [LARGE SCALE GENOMIC DNA]</scope>
    <source>
        <strain evidence="1 2">DSM 21352</strain>
    </source>
</reference>
<gene>
    <name evidence="1" type="ORF">DFR41_110129</name>
</gene>
<dbReference type="Pfam" id="PF10109">
    <property type="entry name" value="Phage_TAC_7"/>
    <property type="match status" value="1"/>
</dbReference>
<protein>
    <submittedName>
        <fullName evidence="1">Tail assembly chaperone E/41/14-like protein</fullName>
    </submittedName>
</protein>
<dbReference type="AlphaFoldDB" id="A0A370FB46"/>
<sequence>MTTQATPTPADANTITLDEPLQRGDTTIATITLRKPRAGELRGLNLAEVLQLNANALQQLLPRITTPTLTPHDVEQLDPADLVELGARVATFFVRRSIRADFPQT</sequence>
<keyword evidence="2" id="KW-1185">Reference proteome</keyword>
<proteinExistence type="predicted"/>
<name>A0A370FB46_9BURK</name>
<evidence type="ECO:0000313" key="2">
    <source>
        <dbReference type="Proteomes" id="UP000255265"/>
    </source>
</evidence>
<dbReference type="RefSeq" id="WP_114804231.1">
    <property type="nucleotide sequence ID" value="NZ_QQAV01000010.1"/>
</dbReference>
<comment type="caution">
    <text evidence="1">The sequence shown here is derived from an EMBL/GenBank/DDBJ whole genome shotgun (WGS) entry which is preliminary data.</text>
</comment>
<evidence type="ECO:0000313" key="1">
    <source>
        <dbReference type="EMBL" id="RDI20721.1"/>
    </source>
</evidence>
<dbReference type="OrthoDB" id="7366507at2"/>
<dbReference type="Proteomes" id="UP000255265">
    <property type="component" value="Unassembled WGS sequence"/>
</dbReference>
<organism evidence="1 2">
    <name type="scientific">Pseudacidovorax intermedius</name>
    <dbReference type="NCBI Taxonomy" id="433924"/>
    <lineage>
        <taxon>Bacteria</taxon>
        <taxon>Pseudomonadati</taxon>
        <taxon>Pseudomonadota</taxon>
        <taxon>Betaproteobacteria</taxon>
        <taxon>Burkholderiales</taxon>
        <taxon>Comamonadaceae</taxon>
        <taxon>Pseudacidovorax</taxon>
    </lineage>
</organism>
<accession>A0A370FB46</accession>
<dbReference type="InterPro" id="IPR019289">
    <property type="entry name" value="Phage_tail_E/E"/>
</dbReference>